<gene>
    <name evidence="10" type="ORF">ACFPRH_34045</name>
</gene>
<comment type="caution">
    <text evidence="10">The sequence shown here is derived from an EMBL/GenBank/DDBJ whole genome shotgun (WGS) entry which is preliminary data.</text>
</comment>
<dbReference type="Gene3D" id="1.20.1250.20">
    <property type="entry name" value="MFS general substrate transporter like domains"/>
    <property type="match status" value="1"/>
</dbReference>
<dbReference type="InterPro" id="IPR020846">
    <property type="entry name" value="MFS_dom"/>
</dbReference>
<evidence type="ECO:0000256" key="2">
    <source>
        <dbReference type="ARBA" id="ARBA00022448"/>
    </source>
</evidence>
<keyword evidence="11" id="KW-1185">Reference proteome</keyword>
<evidence type="ECO:0000313" key="11">
    <source>
        <dbReference type="Proteomes" id="UP001596160"/>
    </source>
</evidence>
<feature type="transmembrane region" description="Helical" evidence="8">
    <location>
        <begin position="122"/>
        <end position="140"/>
    </location>
</feature>
<comment type="subcellular location">
    <subcellularLocation>
        <location evidence="1">Cell membrane</location>
        <topology evidence="1">Multi-pass membrane protein</topology>
    </subcellularLocation>
</comment>
<name>A0ABW0AW41_9ACTN</name>
<evidence type="ECO:0000256" key="6">
    <source>
        <dbReference type="ARBA" id="ARBA00023136"/>
    </source>
</evidence>
<feature type="transmembrane region" description="Helical" evidence="8">
    <location>
        <begin position="242"/>
        <end position="259"/>
    </location>
</feature>
<dbReference type="PANTHER" id="PTHR42718:SF46">
    <property type="entry name" value="BLR6921 PROTEIN"/>
    <property type="match status" value="1"/>
</dbReference>
<keyword evidence="7" id="KW-0046">Antibiotic resistance</keyword>
<evidence type="ECO:0000256" key="5">
    <source>
        <dbReference type="ARBA" id="ARBA00022989"/>
    </source>
</evidence>
<organism evidence="10 11">
    <name type="scientific">Streptomyces amakusaensis</name>
    <dbReference type="NCBI Taxonomy" id="67271"/>
    <lineage>
        <taxon>Bacteria</taxon>
        <taxon>Bacillati</taxon>
        <taxon>Actinomycetota</taxon>
        <taxon>Actinomycetes</taxon>
        <taxon>Kitasatosporales</taxon>
        <taxon>Streptomycetaceae</taxon>
        <taxon>Streptomyces</taxon>
    </lineage>
</organism>
<keyword evidence="5 8" id="KW-1133">Transmembrane helix</keyword>
<keyword evidence="4 8" id="KW-0812">Transmembrane</keyword>
<dbReference type="Gene3D" id="1.20.1720.10">
    <property type="entry name" value="Multidrug resistance protein D"/>
    <property type="match status" value="1"/>
</dbReference>
<reference evidence="11" key="1">
    <citation type="journal article" date="2019" name="Int. J. Syst. Evol. Microbiol.">
        <title>The Global Catalogue of Microorganisms (GCM) 10K type strain sequencing project: providing services to taxonomists for standard genome sequencing and annotation.</title>
        <authorList>
            <consortium name="The Broad Institute Genomics Platform"/>
            <consortium name="The Broad Institute Genome Sequencing Center for Infectious Disease"/>
            <person name="Wu L."/>
            <person name="Ma J."/>
        </authorList>
    </citation>
    <scope>NUCLEOTIDE SEQUENCE [LARGE SCALE GENOMIC DNA]</scope>
    <source>
        <strain evidence="11">PCU 266</strain>
    </source>
</reference>
<keyword evidence="3" id="KW-1003">Cell membrane</keyword>
<dbReference type="Proteomes" id="UP001596160">
    <property type="component" value="Unassembled WGS sequence"/>
</dbReference>
<feature type="transmembrane region" description="Helical" evidence="8">
    <location>
        <begin position="344"/>
        <end position="363"/>
    </location>
</feature>
<feature type="transmembrane region" description="Helical" evidence="8">
    <location>
        <begin position="58"/>
        <end position="78"/>
    </location>
</feature>
<evidence type="ECO:0000256" key="7">
    <source>
        <dbReference type="ARBA" id="ARBA00023251"/>
    </source>
</evidence>
<evidence type="ECO:0000256" key="1">
    <source>
        <dbReference type="ARBA" id="ARBA00004651"/>
    </source>
</evidence>
<keyword evidence="2" id="KW-0813">Transport</keyword>
<feature type="transmembrane region" description="Helical" evidence="8">
    <location>
        <begin position="152"/>
        <end position="175"/>
    </location>
</feature>
<evidence type="ECO:0000259" key="9">
    <source>
        <dbReference type="PROSITE" id="PS50850"/>
    </source>
</evidence>
<evidence type="ECO:0000313" key="10">
    <source>
        <dbReference type="EMBL" id="MFC5156749.1"/>
    </source>
</evidence>
<dbReference type="CDD" id="cd17321">
    <property type="entry name" value="MFS_MMR_MDR_like"/>
    <property type="match status" value="1"/>
</dbReference>
<feature type="transmembrane region" description="Helical" evidence="8">
    <location>
        <begin position="456"/>
        <end position="478"/>
    </location>
</feature>
<dbReference type="PROSITE" id="PS50850">
    <property type="entry name" value="MFS"/>
    <property type="match status" value="1"/>
</dbReference>
<feature type="transmembrane region" description="Helical" evidence="8">
    <location>
        <begin position="315"/>
        <end position="337"/>
    </location>
</feature>
<feature type="domain" description="Major facilitator superfamily (MFS) profile" evidence="9">
    <location>
        <begin position="24"/>
        <end position="482"/>
    </location>
</feature>
<dbReference type="InterPro" id="IPR011701">
    <property type="entry name" value="MFS"/>
</dbReference>
<feature type="transmembrane region" description="Helical" evidence="8">
    <location>
        <begin position="212"/>
        <end position="230"/>
    </location>
</feature>
<feature type="transmembrane region" description="Helical" evidence="8">
    <location>
        <begin position="181"/>
        <end position="200"/>
    </location>
</feature>
<accession>A0ABW0AW41</accession>
<feature type="transmembrane region" description="Helical" evidence="8">
    <location>
        <begin position="90"/>
        <end position="110"/>
    </location>
</feature>
<feature type="transmembrane region" description="Helical" evidence="8">
    <location>
        <begin position="369"/>
        <end position="392"/>
    </location>
</feature>
<sequence length="493" mass="49804">MTTKTTSGSVGATGTTKRGNRWWGLVVVSLAQLMVFLDATIVAVALPSAQEAVGLTDVSRQWTVSAYAITFGGLLLLGGRIGDIIGVKRALMIGVIGFAIASAVGGAATTPGMLIGSRAGQGVFAALIAPSTLSLISSTFTDAAERTKAFGVFAAISMSGGAVGLILGGVLTDYLDWRWCFYINILFAAVIVIGGLLALPAPTSGTDAKLDIPGAVLATGGILGLIYGLGEGGILGWGSPSIVGSLIAAVVLLTAFVVVQTKAERPLLPLRVITNRNSGGAFLAMAISAFCMLGMFLGMTYQLQTVMNYSPLKTGLAFLAYIVTAAVYSTQVASRLLLRMRPHVMITAGLVVSALGLLLLTRLTPESDYLTGVFPALFLFGIGVGNLAVPIFQTAMSATEARDAGIVSAVVNTSQQVGGSIGAALLNTISTSAAAAHLGSSAVSAEATQEASVHGLAVACGVAAVVALAGAVATGLLINIRPGKTAGAGAEQK</sequence>
<protein>
    <submittedName>
        <fullName evidence="10">MFS transporter</fullName>
    </submittedName>
</protein>
<dbReference type="SUPFAM" id="SSF103473">
    <property type="entry name" value="MFS general substrate transporter"/>
    <property type="match status" value="2"/>
</dbReference>
<dbReference type="EMBL" id="JBHSKP010000041">
    <property type="protein sequence ID" value="MFC5156749.1"/>
    <property type="molecule type" value="Genomic_DNA"/>
</dbReference>
<keyword evidence="6 8" id="KW-0472">Membrane</keyword>
<feature type="transmembrane region" description="Helical" evidence="8">
    <location>
        <begin position="22"/>
        <end position="46"/>
    </location>
</feature>
<evidence type="ECO:0000256" key="8">
    <source>
        <dbReference type="SAM" id="Phobius"/>
    </source>
</evidence>
<dbReference type="Pfam" id="PF07690">
    <property type="entry name" value="MFS_1"/>
    <property type="match status" value="1"/>
</dbReference>
<evidence type="ECO:0000256" key="4">
    <source>
        <dbReference type="ARBA" id="ARBA00022692"/>
    </source>
</evidence>
<dbReference type="PANTHER" id="PTHR42718">
    <property type="entry name" value="MAJOR FACILITATOR SUPERFAMILY MULTIDRUG TRANSPORTER MFSC"/>
    <property type="match status" value="1"/>
</dbReference>
<evidence type="ECO:0000256" key="3">
    <source>
        <dbReference type="ARBA" id="ARBA00022475"/>
    </source>
</evidence>
<dbReference type="InterPro" id="IPR036259">
    <property type="entry name" value="MFS_trans_sf"/>
</dbReference>
<feature type="transmembrane region" description="Helical" evidence="8">
    <location>
        <begin position="280"/>
        <end position="303"/>
    </location>
</feature>
<dbReference type="RefSeq" id="WP_344486126.1">
    <property type="nucleotide sequence ID" value="NZ_BAAASB010000034.1"/>
</dbReference>
<proteinExistence type="predicted"/>